<name>A0A0N4TZP9_BRUPA</name>
<evidence type="ECO:0000256" key="1">
    <source>
        <dbReference type="SAM" id="MobiDB-lite"/>
    </source>
</evidence>
<accession>A0A0N4TZP9</accession>
<dbReference type="WBParaSite" id="BPAG_0001451901-mRNA-1">
    <property type="protein sequence ID" value="BPAG_0001451901-mRNA-1"/>
    <property type="gene ID" value="BPAG_0001451901"/>
</dbReference>
<reference evidence="4" key="1">
    <citation type="submission" date="2017-02" db="UniProtKB">
        <authorList>
            <consortium name="WormBaseParasite"/>
        </authorList>
    </citation>
    <scope>IDENTIFICATION</scope>
</reference>
<feature type="compositionally biased region" description="Basic and acidic residues" evidence="1">
    <location>
        <begin position="7"/>
        <end position="31"/>
    </location>
</feature>
<dbReference type="Proteomes" id="UP000278627">
    <property type="component" value="Unassembled WGS sequence"/>
</dbReference>
<evidence type="ECO:0000313" key="4">
    <source>
        <dbReference type="WBParaSite" id="BPAG_0001451901-mRNA-1"/>
    </source>
</evidence>
<feature type="region of interest" description="Disordered" evidence="1">
    <location>
        <begin position="1"/>
        <end position="41"/>
    </location>
</feature>
<keyword evidence="3" id="KW-1185">Reference proteome</keyword>
<sequence length="115" mass="12845">MAISSEDEMRLLHDESSGKRSDHESYSERARTLSSESVGEDTISKNINGRRCISQIPGIKEPQYIVIRIPACDKCAEQKMILLDGATKDCETQTCINLLKNDRIATATNDGERRS</sequence>
<dbReference type="EMBL" id="UZAD01013674">
    <property type="protein sequence ID" value="VDN95632.1"/>
    <property type="molecule type" value="Genomic_DNA"/>
</dbReference>
<dbReference type="AlphaFoldDB" id="A0A0N4TZP9"/>
<protein>
    <submittedName>
        <fullName evidence="2 4">Uncharacterized protein</fullName>
    </submittedName>
</protein>
<evidence type="ECO:0000313" key="3">
    <source>
        <dbReference type="Proteomes" id="UP000278627"/>
    </source>
</evidence>
<gene>
    <name evidence="2" type="ORF">BPAG_LOCUS14447</name>
</gene>
<proteinExistence type="predicted"/>
<organism evidence="4">
    <name type="scientific">Brugia pahangi</name>
    <name type="common">Filarial nematode worm</name>
    <dbReference type="NCBI Taxonomy" id="6280"/>
    <lineage>
        <taxon>Eukaryota</taxon>
        <taxon>Metazoa</taxon>
        <taxon>Ecdysozoa</taxon>
        <taxon>Nematoda</taxon>
        <taxon>Chromadorea</taxon>
        <taxon>Rhabditida</taxon>
        <taxon>Spirurina</taxon>
        <taxon>Spiruromorpha</taxon>
        <taxon>Filarioidea</taxon>
        <taxon>Onchocercidae</taxon>
        <taxon>Brugia</taxon>
    </lineage>
</organism>
<dbReference type="STRING" id="6280.A0A0N4TZP9"/>
<reference evidence="2 3" key="2">
    <citation type="submission" date="2018-11" db="EMBL/GenBank/DDBJ databases">
        <authorList>
            <consortium name="Pathogen Informatics"/>
        </authorList>
    </citation>
    <scope>NUCLEOTIDE SEQUENCE [LARGE SCALE GENOMIC DNA]</scope>
</reference>
<evidence type="ECO:0000313" key="2">
    <source>
        <dbReference type="EMBL" id="VDN95632.1"/>
    </source>
</evidence>